<name>A0ABR3XX03_9PEZI</name>
<organism evidence="1 2">
    <name type="scientific">Phialemonium thermophilum</name>
    <dbReference type="NCBI Taxonomy" id="223376"/>
    <lineage>
        <taxon>Eukaryota</taxon>
        <taxon>Fungi</taxon>
        <taxon>Dikarya</taxon>
        <taxon>Ascomycota</taxon>
        <taxon>Pezizomycotina</taxon>
        <taxon>Sordariomycetes</taxon>
        <taxon>Sordariomycetidae</taxon>
        <taxon>Cephalothecales</taxon>
        <taxon>Cephalothecaceae</taxon>
        <taxon>Phialemonium</taxon>
    </lineage>
</organism>
<dbReference type="EMBL" id="JAZHXJ010000032">
    <property type="protein sequence ID" value="KAL1880524.1"/>
    <property type="molecule type" value="Genomic_DNA"/>
</dbReference>
<protein>
    <submittedName>
        <fullName evidence="1">Uncharacterized protein</fullName>
    </submittedName>
</protein>
<comment type="caution">
    <text evidence="1">The sequence shown here is derived from an EMBL/GenBank/DDBJ whole genome shotgun (WGS) entry which is preliminary data.</text>
</comment>
<proteinExistence type="predicted"/>
<keyword evidence="2" id="KW-1185">Reference proteome</keyword>
<accession>A0ABR3XX03</accession>
<sequence>MQAVWRSFCGLPGDKDMDNAGSLIGSTSIGFDACLGSSKPGLDMLSSTPKVYAIVCHLSSMALLESPISDPILAKFASIRTPIVLDLVVGEGVSLALVDE</sequence>
<evidence type="ECO:0000313" key="1">
    <source>
        <dbReference type="EMBL" id="KAL1880524.1"/>
    </source>
</evidence>
<gene>
    <name evidence="1" type="ORF">VTK73DRAFT_5724</name>
</gene>
<evidence type="ECO:0000313" key="2">
    <source>
        <dbReference type="Proteomes" id="UP001586593"/>
    </source>
</evidence>
<dbReference type="Proteomes" id="UP001586593">
    <property type="component" value="Unassembled WGS sequence"/>
</dbReference>
<reference evidence="1 2" key="1">
    <citation type="journal article" date="2024" name="Commun. Biol.">
        <title>Comparative genomic analysis of thermophilic fungi reveals convergent evolutionary adaptations and gene losses.</title>
        <authorList>
            <person name="Steindorff A.S."/>
            <person name="Aguilar-Pontes M.V."/>
            <person name="Robinson A.J."/>
            <person name="Andreopoulos B."/>
            <person name="LaButti K."/>
            <person name="Kuo A."/>
            <person name="Mondo S."/>
            <person name="Riley R."/>
            <person name="Otillar R."/>
            <person name="Haridas S."/>
            <person name="Lipzen A."/>
            <person name="Grimwood J."/>
            <person name="Schmutz J."/>
            <person name="Clum A."/>
            <person name="Reid I.D."/>
            <person name="Moisan M.C."/>
            <person name="Butler G."/>
            <person name="Nguyen T.T.M."/>
            <person name="Dewar K."/>
            <person name="Conant G."/>
            <person name="Drula E."/>
            <person name="Henrissat B."/>
            <person name="Hansel C."/>
            <person name="Singer S."/>
            <person name="Hutchinson M.I."/>
            <person name="de Vries R.P."/>
            <person name="Natvig D.O."/>
            <person name="Powell A.J."/>
            <person name="Tsang A."/>
            <person name="Grigoriev I.V."/>
        </authorList>
    </citation>
    <scope>NUCLEOTIDE SEQUENCE [LARGE SCALE GENOMIC DNA]</scope>
    <source>
        <strain evidence="1 2">ATCC 24622</strain>
    </source>
</reference>